<dbReference type="PRINTS" id="PR00368">
    <property type="entry name" value="FADPNR"/>
</dbReference>
<dbReference type="EC" id="1.18.1.2" evidence="6"/>
<comment type="caution">
    <text evidence="6">Lacks conserved residue(s) required for the propagation of feature annotation.</text>
</comment>
<dbReference type="Gene3D" id="3.50.50.60">
    <property type="entry name" value="FAD/NAD(P)-binding domain"/>
    <property type="match status" value="2"/>
</dbReference>
<keyword evidence="1 6" id="KW-0285">Flavoprotein</keyword>
<evidence type="ECO:0000259" key="8">
    <source>
        <dbReference type="Pfam" id="PF07992"/>
    </source>
</evidence>
<name>A0A388T695_9ACTN</name>
<evidence type="ECO:0000256" key="6">
    <source>
        <dbReference type="HAMAP-Rule" id="MF_01685"/>
    </source>
</evidence>
<accession>A0A388T695</accession>
<feature type="binding site" evidence="6">
    <location>
        <position position="282"/>
    </location>
    <ligand>
        <name>FAD</name>
        <dbReference type="ChEBI" id="CHEBI:57692"/>
    </ligand>
</feature>
<dbReference type="GO" id="GO:0004324">
    <property type="term" value="F:ferredoxin-NADP+ reductase activity"/>
    <property type="evidence" value="ECO:0007669"/>
    <property type="project" value="UniProtKB-UniRule"/>
</dbReference>
<keyword evidence="2 6" id="KW-0274">FAD</keyword>
<organism evidence="9 10">
    <name type="scientific">Streptomyces spongiicola</name>
    <dbReference type="NCBI Taxonomy" id="1690221"/>
    <lineage>
        <taxon>Bacteria</taxon>
        <taxon>Bacillati</taxon>
        <taxon>Actinomycetota</taxon>
        <taxon>Actinomycetes</taxon>
        <taxon>Kitasatosporales</taxon>
        <taxon>Streptomycetaceae</taxon>
        <taxon>Streptomyces</taxon>
    </lineage>
</organism>
<comment type="caution">
    <text evidence="9">The sequence shown here is derived from an EMBL/GenBank/DDBJ whole genome shotgun (WGS) entry which is preliminary data.</text>
</comment>
<dbReference type="InterPro" id="IPR023753">
    <property type="entry name" value="FAD/NAD-binding_dom"/>
</dbReference>
<keyword evidence="3 6" id="KW-0521">NADP</keyword>
<feature type="compositionally biased region" description="Basic and acidic residues" evidence="7">
    <location>
        <begin position="322"/>
        <end position="335"/>
    </location>
</feature>
<feature type="binding site" evidence="6">
    <location>
        <position position="49"/>
    </location>
    <ligand>
        <name>FAD</name>
        <dbReference type="ChEBI" id="CHEBI:57692"/>
    </ligand>
</feature>
<dbReference type="InterPro" id="IPR050097">
    <property type="entry name" value="Ferredoxin-NADP_redctase_2"/>
</dbReference>
<comment type="catalytic activity">
    <reaction evidence="6">
        <text>2 reduced [2Fe-2S]-[ferredoxin] + NADP(+) + H(+) = 2 oxidized [2Fe-2S]-[ferredoxin] + NADPH</text>
        <dbReference type="Rhea" id="RHEA:20125"/>
        <dbReference type="Rhea" id="RHEA-COMP:10000"/>
        <dbReference type="Rhea" id="RHEA-COMP:10001"/>
        <dbReference type="ChEBI" id="CHEBI:15378"/>
        <dbReference type="ChEBI" id="CHEBI:33737"/>
        <dbReference type="ChEBI" id="CHEBI:33738"/>
        <dbReference type="ChEBI" id="CHEBI:57783"/>
        <dbReference type="ChEBI" id="CHEBI:58349"/>
        <dbReference type="EC" id="1.18.1.2"/>
    </reaction>
</comment>
<proteinExistence type="inferred from homology"/>
<feature type="binding site" evidence="6">
    <location>
        <position position="323"/>
    </location>
    <ligand>
        <name>FAD</name>
        <dbReference type="ChEBI" id="CHEBI:57692"/>
    </ligand>
</feature>
<comment type="cofactor">
    <cofactor evidence="6">
        <name>FAD</name>
        <dbReference type="ChEBI" id="CHEBI:57692"/>
    </cofactor>
    <text evidence="6">Binds 1 FAD per subunit.</text>
</comment>
<dbReference type="Proteomes" id="UP000265354">
    <property type="component" value="Unassembled WGS sequence"/>
</dbReference>
<dbReference type="EMBL" id="BGZL01000026">
    <property type="protein sequence ID" value="GBQ04026.1"/>
    <property type="molecule type" value="Genomic_DNA"/>
</dbReference>
<feature type="binding site" evidence="6">
    <location>
        <position position="36"/>
    </location>
    <ligand>
        <name>FAD</name>
        <dbReference type="ChEBI" id="CHEBI:57692"/>
    </ligand>
</feature>
<feature type="binding site" evidence="6">
    <location>
        <position position="44"/>
    </location>
    <ligand>
        <name>FAD</name>
        <dbReference type="ChEBI" id="CHEBI:57692"/>
    </ligand>
</feature>
<dbReference type="GO" id="GO:0004791">
    <property type="term" value="F:thioredoxin-disulfide reductase (NADPH) activity"/>
    <property type="evidence" value="ECO:0007669"/>
    <property type="project" value="UniProtKB-EC"/>
</dbReference>
<dbReference type="AlphaFoldDB" id="A0A388T695"/>
<evidence type="ECO:0000313" key="10">
    <source>
        <dbReference type="Proteomes" id="UP000265354"/>
    </source>
</evidence>
<keyword evidence="4 6" id="KW-0560">Oxidoreductase</keyword>
<evidence type="ECO:0000256" key="7">
    <source>
        <dbReference type="SAM" id="MobiDB-lite"/>
    </source>
</evidence>
<feature type="region of interest" description="Disordered" evidence="7">
    <location>
        <begin position="316"/>
        <end position="335"/>
    </location>
</feature>
<feature type="domain" description="FAD/NAD(P)-binding" evidence="8">
    <location>
        <begin position="8"/>
        <end position="294"/>
    </location>
</feature>
<reference evidence="9 10" key="1">
    <citation type="submission" date="2018-07" db="EMBL/GenBank/DDBJ databases">
        <title>Whole Genome Shotgun Sequence of Streptomyces spongiicola strain 531S.</title>
        <authorList>
            <person name="Dohra H."/>
            <person name="Kodani S."/>
        </authorList>
    </citation>
    <scope>NUCLEOTIDE SEQUENCE [LARGE SCALE GENOMIC DNA]</scope>
    <source>
        <strain evidence="9 10">531S</strain>
    </source>
</reference>
<evidence type="ECO:0000256" key="4">
    <source>
        <dbReference type="ARBA" id="ARBA00023002"/>
    </source>
</evidence>
<evidence type="ECO:0000313" key="9">
    <source>
        <dbReference type="EMBL" id="GBQ04026.1"/>
    </source>
</evidence>
<gene>
    <name evidence="9" type="ORF">SSP531S_55160</name>
</gene>
<dbReference type="InterPro" id="IPR036188">
    <property type="entry name" value="FAD/NAD-bd_sf"/>
</dbReference>
<dbReference type="SUPFAM" id="SSF51905">
    <property type="entry name" value="FAD/NAD(P)-binding domain"/>
    <property type="match status" value="1"/>
</dbReference>
<evidence type="ECO:0000256" key="1">
    <source>
        <dbReference type="ARBA" id="ARBA00022630"/>
    </source>
</evidence>
<comment type="similarity">
    <text evidence="6">Belongs to the ferredoxin--NADP reductase type 2 family.</text>
</comment>
<sequence>MNEPLTVDLLVVGAGPAGLFATFCAGFRGLSVAVMDALPELGGQVGAMYPEKAILDIAGLPAVTGRDLVEGLTAQAMTARPHLLPGHTAQTLAYEDGTPVVTSDQGLTVRAAAVLVTGGIGAFTPRPLPGCTGYEGRGLSYFVTDLDDLTDRDVLVVGGGDSAFDWALAAVGRARSVTLAHRRDTFRAHRATVDKVLASEAQVCTRTQVAALHCGPDGHIESADLKGPDGTRRIKAQRVVAALGFTANLGPLESWGMALDGRHIAVDSHMATSLPRVFAAGDITAYPGKVRLIAVGFGEAATAVNNAATVLDPASDLFPGHSTDRHGTTTREGDS</sequence>
<comment type="subunit">
    <text evidence="6">Homodimer.</text>
</comment>
<dbReference type="Pfam" id="PF07992">
    <property type="entry name" value="Pyr_redox_2"/>
    <property type="match status" value="1"/>
</dbReference>
<dbReference type="InterPro" id="IPR022890">
    <property type="entry name" value="Fd--NADP_Rdtase_type_2"/>
</dbReference>
<feature type="binding site" evidence="6">
    <location>
        <position position="123"/>
    </location>
    <ligand>
        <name>FAD</name>
        <dbReference type="ChEBI" id="CHEBI:57692"/>
    </ligand>
</feature>
<comment type="catalytic activity">
    <reaction evidence="5">
        <text>[thioredoxin]-dithiol + NADP(+) = [thioredoxin]-disulfide + NADPH + H(+)</text>
        <dbReference type="Rhea" id="RHEA:20345"/>
        <dbReference type="Rhea" id="RHEA-COMP:10698"/>
        <dbReference type="Rhea" id="RHEA-COMP:10700"/>
        <dbReference type="ChEBI" id="CHEBI:15378"/>
        <dbReference type="ChEBI" id="CHEBI:29950"/>
        <dbReference type="ChEBI" id="CHEBI:50058"/>
        <dbReference type="ChEBI" id="CHEBI:57783"/>
        <dbReference type="ChEBI" id="CHEBI:58349"/>
        <dbReference type="EC" id="1.8.1.9"/>
    </reaction>
</comment>
<dbReference type="GO" id="GO:0050660">
    <property type="term" value="F:flavin adenine dinucleotide binding"/>
    <property type="evidence" value="ECO:0007669"/>
    <property type="project" value="UniProtKB-UniRule"/>
</dbReference>
<evidence type="ECO:0000256" key="3">
    <source>
        <dbReference type="ARBA" id="ARBA00022857"/>
    </source>
</evidence>
<dbReference type="GO" id="GO:0050661">
    <property type="term" value="F:NADP binding"/>
    <property type="evidence" value="ECO:0007669"/>
    <property type="project" value="UniProtKB-UniRule"/>
</dbReference>
<protein>
    <recommendedName>
        <fullName evidence="6">Ferredoxin--NADP reductase</fullName>
        <shortName evidence="6">FNR</shortName>
        <shortName evidence="6">Fd-NADP(+) reductase</shortName>
        <ecNumber evidence="6">1.18.1.2</ecNumber>
    </recommendedName>
</protein>
<dbReference type="RefSeq" id="WP_116428979.1">
    <property type="nucleotide sequence ID" value="NZ_BGZL01000026.1"/>
</dbReference>
<dbReference type="PANTHER" id="PTHR48105">
    <property type="entry name" value="THIOREDOXIN REDUCTASE 1-RELATED-RELATED"/>
    <property type="match status" value="1"/>
</dbReference>
<evidence type="ECO:0000256" key="5">
    <source>
        <dbReference type="ARBA" id="ARBA00048132"/>
    </source>
</evidence>
<evidence type="ECO:0000256" key="2">
    <source>
        <dbReference type="ARBA" id="ARBA00022827"/>
    </source>
</evidence>
<feature type="binding site" evidence="6">
    <location>
        <position position="89"/>
    </location>
    <ligand>
        <name>FAD</name>
        <dbReference type="ChEBI" id="CHEBI:57692"/>
    </ligand>
</feature>
<dbReference type="PRINTS" id="PR00469">
    <property type="entry name" value="PNDRDTASEII"/>
</dbReference>
<dbReference type="HAMAP" id="MF_01685">
    <property type="entry name" value="FENR2"/>
    <property type="match status" value="1"/>
</dbReference>